<dbReference type="EMBL" id="JAUYZG010000012">
    <property type="protein sequence ID" value="KAK2893092.1"/>
    <property type="molecule type" value="Genomic_DNA"/>
</dbReference>
<keyword evidence="3" id="KW-1185">Reference proteome</keyword>
<feature type="compositionally biased region" description="Basic and acidic residues" evidence="1">
    <location>
        <begin position="14"/>
        <end position="26"/>
    </location>
</feature>
<name>A0AA88PZI5_9TELE</name>
<reference evidence="2" key="1">
    <citation type="submission" date="2023-08" db="EMBL/GenBank/DDBJ databases">
        <title>Chromosome-level Genome Assembly of mud carp (Cirrhinus molitorella).</title>
        <authorList>
            <person name="Liu H."/>
        </authorList>
    </citation>
    <scope>NUCLEOTIDE SEQUENCE</scope>
    <source>
        <strain evidence="2">Prfri</strain>
        <tissue evidence="2">Muscle</tissue>
    </source>
</reference>
<gene>
    <name evidence="2" type="ORF">Q8A67_013080</name>
</gene>
<sequence>MAQESERISTGSSDEMRTPSERESRAVHCAAPPPQTDLYTSGSRKQNGETTWQILTIKTRLKWTQQIWRMLKRWRKRKLGKTTVKRVS</sequence>
<proteinExistence type="predicted"/>
<feature type="region of interest" description="Disordered" evidence="1">
    <location>
        <begin position="1"/>
        <end position="45"/>
    </location>
</feature>
<evidence type="ECO:0000256" key="1">
    <source>
        <dbReference type="SAM" id="MobiDB-lite"/>
    </source>
</evidence>
<comment type="caution">
    <text evidence="2">The sequence shown here is derived from an EMBL/GenBank/DDBJ whole genome shotgun (WGS) entry which is preliminary data.</text>
</comment>
<evidence type="ECO:0000313" key="2">
    <source>
        <dbReference type="EMBL" id="KAK2893092.1"/>
    </source>
</evidence>
<dbReference type="Proteomes" id="UP001187343">
    <property type="component" value="Unassembled WGS sequence"/>
</dbReference>
<accession>A0AA88PZI5</accession>
<evidence type="ECO:0000313" key="3">
    <source>
        <dbReference type="Proteomes" id="UP001187343"/>
    </source>
</evidence>
<dbReference type="AlphaFoldDB" id="A0AA88PZI5"/>
<organism evidence="2 3">
    <name type="scientific">Cirrhinus molitorella</name>
    <name type="common">mud carp</name>
    <dbReference type="NCBI Taxonomy" id="172907"/>
    <lineage>
        <taxon>Eukaryota</taxon>
        <taxon>Metazoa</taxon>
        <taxon>Chordata</taxon>
        <taxon>Craniata</taxon>
        <taxon>Vertebrata</taxon>
        <taxon>Euteleostomi</taxon>
        <taxon>Actinopterygii</taxon>
        <taxon>Neopterygii</taxon>
        <taxon>Teleostei</taxon>
        <taxon>Ostariophysi</taxon>
        <taxon>Cypriniformes</taxon>
        <taxon>Cyprinidae</taxon>
        <taxon>Labeoninae</taxon>
        <taxon>Labeonini</taxon>
        <taxon>Cirrhinus</taxon>
    </lineage>
</organism>
<protein>
    <submittedName>
        <fullName evidence="2">Uncharacterized protein</fullName>
    </submittedName>
</protein>